<keyword evidence="1" id="KW-0472">Membrane</keyword>
<name>A0A401ZEB0_9CHLR</name>
<reference evidence="3" key="1">
    <citation type="submission" date="2018-12" db="EMBL/GenBank/DDBJ databases">
        <title>Tengunoibacter tsumagoiensis gen. nov., sp. nov., Dictyobacter kobayashii sp. nov., D. alpinus sp. nov., and D. joshuensis sp. nov. and description of Dictyobacteraceae fam. nov. within the order Ktedonobacterales isolated from Tengu-no-mugimeshi.</title>
        <authorList>
            <person name="Wang C.M."/>
            <person name="Zheng Y."/>
            <person name="Sakai Y."/>
            <person name="Toyoda A."/>
            <person name="Minakuchi Y."/>
            <person name="Abe K."/>
            <person name="Yokota A."/>
            <person name="Yabe S."/>
        </authorList>
    </citation>
    <scope>NUCLEOTIDE SEQUENCE [LARGE SCALE GENOMIC DNA]</scope>
    <source>
        <strain evidence="3">S-27</strain>
    </source>
</reference>
<keyword evidence="3" id="KW-1185">Reference proteome</keyword>
<sequence length="132" mass="14368">MSATLCPTTDIDLDVCNVSIATNDEYETTPMAVALPPQQADDEEVLYAGFEEAISGRCQAWKRLSDGSLNSVQHTSKKYATAALPTTEALTTDQMVAFVQRNWQSGVLIACLALMFILIGFDVMGMLVLAMR</sequence>
<dbReference type="Proteomes" id="UP000287224">
    <property type="component" value="Unassembled WGS sequence"/>
</dbReference>
<dbReference type="RefSeq" id="WP_126596274.1">
    <property type="nucleotide sequence ID" value="NZ_BIFQ01000001.1"/>
</dbReference>
<dbReference type="OrthoDB" id="163950at2"/>
<dbReference type="AlphaFoldDB" id="A0A401ZEB0"/>
<evidence type="ECO:0000313" key="3">
    <source>
        <dbReference type="Proteomes" id="UP000287224"/>
    </source>
</evidence>
<evidence type="ECO:0000313" key="2">
    <source>
        <dbReference type="EMBL" id="GCE05202.1"/>
    </source>
</evidence>
<proteinExistence type="predicted"/>
<feature type="transmembrane region" description="Helical" evidence="1">
    <location>
        <begin position="107"/>
        <end position="130"/>
    </location>
</feature>
<accession>A0A401ZEB0</accession>
<evidence type="ECO:0000256" key="1">
    <source>
        <dbReference type="SAM" id="Phobius"/>
    </source>
</evidence>
<keyword evidence="1" id="KW-0812">Transmembrane</keyword>
<gene>
    <name evidence="2" type="ORF">KDAU_25310</name>
</gene>
<dbReference type="EMBL" id="BIFQ01000001">
    <property type="protein sequence ID" value="GCE05202.1"/>
    <property type="molecule type" value="Genomic_DNA"/>
</dbReference>
<comment type="caution">
    <text evidence="2">The sequence shown here is derived from an EMBL/GenBank/DDBJ whole genome shotgun (WGS) entry which is preliminary data.</text>
</comment>
<protein>
    <submittedName>
        <fullName evidence="2">Uncharacterized protein</fullName>
    </submittedName>
</protein>
<organism evidence="2 3">
    <name type="scientific">Dictyobacter aurantiacus</name>
    <dbReference type="NCBI Taxonomy" id="1936993"/>
    <lineage>
        <taxon>Bacteria</taxon>
        <taxon>Bacillati</taxon>
        <taxon>Chloroflexota</taxon>
        <taxon>Ktedonobacteria</taxon>
        <taxon>Ktedonobacterales</taxon>
        <taxon>Dictyobacteraceae</taxon>
        <taxon>Dictyobacter</taxon>
    </lineage>
</organism>
<keyword evidence="1" id="KW-1133">Transmembrane helix</keyword>